<proteinExistence type="predicted"/>
<feature type="region of interest" description="Disordered" evidence="1">
    <location>
        <begin position="614"/>
        <end position="634"/>
    </location>
</feature>
<evidence type="ECO:0000313" key="3">
    <source>
        <dbReference type="Proteomes" id="UP000481858"/>
    </source>
</evidence>
<keyword evidence="3" id="KW-1185">Reference proteome</keyword>
<protein>
    <submittedName>
        <fullName evidence="2">Uncharacterized protein</fullName>
    </submittedName>
</protein>
<name>A0A7C8IWI3_9PEZI</name>
<reference evidence="2 3" key="1">
    <citation type="submission" date="2019-12" db="EMBL/GenBank/DDBJ databases">
        <title>Draft genome sequence of the ascomycete Xylaria multiplex DSM 110363.</title>
        <authorList>
            <person name="Buettner E."/>
            <person name="Kellner H."/>
        </authorList>
    </citation>
    <scope>NUCLEOTIDE SEQUENCE [LARGE SCALE GENOMIC DNA]</scope>
    <source>
        <strain evidence="2 3">DSM 110363</strain>
    </source>
</reference>
<dbReference type="OrthoDB" id="5330419at2759"/>
<accession>A0A7C8IWI3</accession>
<organism evidence="2 3">
    <name type="scientific">Xylaria multiplex</name>
    <dbReference type="NCBI Taxonomy" id="323545"/>
    <lineage>
        <taxon>Eukaryota</taxon>
        <taxon>Fungi</taxon>
        <taxon>Dikarya</taxon>
        <taxon>Ascomycota</taxon>
        <taxon>Pezizomycotina</taxon>
        <taxon>Sordariomycetes</taxon>
        <taxon>Xylariomycetidae</taxon>
        <taxon>Xylariales</taxon>
        <taxon>Xylariaceae</taxon>
        <taxon>Xylaria</taxon>
    </lineage>
</organism>
<dbReference type="AlphaFoldDB" id="A0A7C8IWI3"/>
<evidence type="ECO:0000313" key="2">
    <source>
        <dbReference type="EMBL" id="KAF2972580.1"/>
    </source>
</evidence>
<dbReference type="InParanoid" id="A0A7C8IWI3"/>
<comment type="caution">
    <text evidence="2">The sequence shown here is derived from an EMBL/GenBank/DDBJ whole genome shotgun (WGS) entry which is preliminary data.</text>
</comment>
<dbReference type="EMBL" id="WUBL01000005">
    <property type="protein sequence ID" value="KAF2972580.1"/>
    <property type="molecule type" value="Genomic_DNA"/>
</dbReference>
<dbReference type="Proteomes" id="UP000481858">
    <property type="component" value="Unassembled WGS sequence"/>
</dbReference>
<sequence length="634" mass="71552">MATQELHFIKKIKVDKVEYPISTNTNILGEAGYFSIGESLVGHSLDGEHPVAVLRDATFTIVLNRPFLKLKAPYSIRGMMNGGYRVVFQQDNITQRSLLTELASSRPGKLFLQTDFFGGHELSGFKIVPPKIPDTGSERRLPWGFSGELTWTLKGREPSPVYQDTTHVNIFVLPPNLPAFFKNAGIPLRLLRHPRFLPTWMNQVEDREWEAFVVDTVFNLESLEYEVWSGIPRYTWFFGGLGEVFSQGKGIACLLDLWLSDLAVLGTQSKIQVNCYDLAAICQVITALGFDGNQNQIYMHYMQPFGYIKATHLIGREEDPRNKAQNPGNWCNNPFYGALGAYPFMLCPQMHPSRRPFGNHAFLSISKGNDSHVLDACCGPQTGATKLGDYADAVIDTVGPYDLTNPFDRPGQNIDILSGVGVDRLVRAQYFVKLEPPRPDAKDIMSRVAQYMQSEYNSTLRQPNLCAPLGTARGLYIAATWSFNLGIDGSFDLVRINILRYSDPDGARNEFDRRVSTVKYWVQSPPNSKDRYADLGGLGSIRMFLDDRHGYTYVAIIEVHIRPHIYADNRPRDHFNLTTELKNELQNILNENLDPKNTRMTYVDNTKEYTVLQSAGSSSRRLDIKPSPQRQTAN</sequence>
<evidence type="ECO:0000256" key="1">
    <source>
        <dbReference type="SAM" id="MobiDB-lite"/>
    </source>
</evidence>
<gene>
    <name evidence="2" type="ORF">GQX73_g987</name>
</gene>